<proteinExistence type="inferred from homology"/>
<dbReference type="HAMAP" id="MF_00009">
    <property type="entry name" value="Endoribonucl_YbeY"/>
    <property type="match status" value="1"/>
</dbReference>
<comment type="caution">
    <text evidence="8">The sequence shown here is derived from an EMBL/GenBank/DDBJ whole genome shotgun (WGS) entry which is preliminary data.</text>
</comment>
<evidence type="ECO:0000256" key="5">
    <source>
        <dbReference type="ARBA" id="ARBA00022801"/>
    </source>
</evidence>
<evidence type="ECO:0000256" key="7">
    <source>
        <dbReference type="HAMAP-Rule" id="MF_00009"/>
    </source>
</evidence>
<keyword evidence="7" id="KW-0698">rRNA processing</keyword>
<dbReference type="GO" id="GO:0006364">
    <property type="term" value="P:rRNA processing"/>
    <property type="evidence" value="ECO:0007669"/>
    <property type="project" value="UniProtKB-UniRule"/>
</dbReference>
<dbReference type="NCBIfam" id="TIGR00043">
    <property type="entry name" value="rRNA maturation RNase YbeY"/>
    <property type="match status" value="1"/>
</dbReference>
<protein>
    <recommendedName>
        <fullName evidence="7">Endoribonuclease YbeY</fullName>
        <ecNumber evidence="7">3.1.-.-</ecNumber>
    </recommendedName>
</protein>
<dbReference type="PANTHER" id="PTHR46986:SF1">
    <property type="entry name" value="ENDORIBONUCLEASE YBEY, CHLOROPLASTIC"/>
    <property type="match status" value="1"/>
</dbReference>
<keyword evidence="6 7" id="KW-0862">Zinc</keyword>
<keyword evidence="5 7" id="KW-0378">Hydrolase</keyword>
<dbReference type="GO" id="GO:0004521">
    <property type="term" value="F:RNA endonuclease activity"/>
    <property type="evidence" value="ECO:0007669"/>
    <property type="project" value="UniProtKB-UniRule"/>
</dbReference>
<keyword evidence="7" id="KW-0690">Ribosome biogenesis</keyword>
<dbReference type="GO" id="GO:0004222">
    <property type="term" value="F:metalloendopeptidase activity"/>
    <property type="evidence" value="ECO:0007669"/>
    <property type="project" value="InterPro"/>
</dbReference>
<evidence type="ECO:0000313" key="8">
    <source>
        <dbReference type="EMBL" id="KKT11793.1"/>
    </source>
</evidence>
<evidence type="ECO:0000256" key="6">
    <source>
        <dbReference type="ARBA" id="ARBA00022833"/>
    </source>
</evidence>
<comment type="similarity">
    <text evidence="1 7">Belongs to the endoribonuclease YbeY family.</text>
</comment>
<evidence type="ECO:0000256" key="4">
    <source>
        <dbReference type="ARBA" id="ARBA00022759"/>
    </source>
</evidence>
<dbReference type="GO" id="GO:0008270">
    <property type="term" value="F:zinc ion binding"/>
    <property type="evidence" value="ECO:0007669"/>
    <property type="project" value="UniProtKB-UniRule"/>
</dbReference>
<name>A0A0G1EPS8_9BACT</name>
<keyword evidence="2 7" id="KW-0540">Nuclease</keyword>
<dbReference type="InterPro" id="IPR023091">
    <property type="entry name" value="MetalPrtase_cat_dom_sf_prd"/>
</dbReference>
<dbReference type="Gene3D" id="3.40.390.30">
    <property type="entry name" value="Metalloproteases ('zincins'), catalytic domain"/>
    <property type="match status" value="1"/>
</dbReference>
<evidence type="ECO:0000256" key="3">
    <source>
        <dbReference type="ARBA" id="ARBA00022723"/>
    </source>
</evidence>
<evidence type="ECO:0000313" key="9">
    <source>
        <dbReference type="Proteomes" id="UP000033907"/>
    </source>
</evidence>
<dbReference type="Proteomes" id="UP000033907">
    <property type="component" value="Unassembled WGS sequence"/>
</dbReference>
<dbReference type="AlphaFoldDB" id="A0A0G1EPS8"/>
<evidence type="ECO:0000256" key="2">
    <source>
        <dbReference type="ARBA" id="ARBA00022722"/>
    </source>
</evidence>
<keyword evidence="7" id="KW-0963">Cytoplasm</keyword>
<keyword evidence="4 7" id="KW-0255">Endonuclease</keyword>
<comment type="cofactor">
    <cofactor evidence="7">
        <name>Zn(2+)</name>
        <dbReference type="ChEBI" id="CHEBI:29105"/>
    </cofactor>
    <text evidence="7">Binds 1 zinc ion.</text>
</comment>
<gene>
    <name evidence="7" type="primary">ybeY</name>
    <name evidence="8" type="ORF">UV91_C0001G0005</name>
</gene>
<evidence type="ECO:0000256" key="1">
    <source>
        <dbReference type="ARBA" id="ARBA00010875"/>
    </source>
</evidence>
<organism evidence="8 9">
    <name type="scientific">Candidatus Nomurabacteria bacterium GW2011_GWF2_43_24</name>
    <dbReference type="NCBI Taxonomy" id="1618778"/>
    <lineage>
        <taxon>Bacteria</taxon>
        <taxon>Candidatus Nomuraibacteriota</taxon>
    </lineage>
</organism>
<keyword evidence="3 7" id="KW-0479">Metal-binding</keyword>
<dbReference type="SUPFAM" id="SSF55486">
    <property type="entry name" value="Metalloproteases ('zincins'), catalytic domain"/>
    <property type="match status" value="1"/>
</dbReference>
<reference evidence="8 9" key="1">
    <citation type="journal article" date="2015" name="Nature">
        <title>rRNA introns, odd ribosomes, and small enigmatic genomes across a large radiation of phyla.</title>
        <authorList>
            <person name="Brown C.T."/>
            <person name="Hug L.A."/>
            <person name="Thomas B.C."/>
            <person name="Sharon I."/>
            <person name="Castelle C.J."/>
            <person name="Singh A."/>
            <person name="Wilkins M.J."/>
            <person name="Williams K.H."/>
            <person name="Banfield J.F."/>
        </authorList>
    </citation>
    <scope>NUCLEOTIDE SEQUENCE [LARGE SCALE GENOMIC DNA]</scope>
</reference>
<dbReference type="InterPro" id="IPR002036">
    <property type="entry name" value="YbeY"/>
</dbReference>
<comment type="subcellular location">
    <subcellularLocation>
        <location evidence="7">Cytoplasm</location>
    </subcellularLocation>
</comment>
<feature type="binding site" evidence="7">
    <location>
        <position position="113"/>
    </location>
    <ligand>
        <name>Zn(2+)</name>
        <dbReference type="ChEBI" id="CHEBI:29105"/>
        <note>catalytic</note>
    </ligand>
</feature>
<dbReference type="EC" id="3.1.-.-" evidence="7"/>
<sequence length="159" mass="18901">MFGKIKEKSFDATALGRHEREYSLMRSSFVDIKNDILGKNYEFSIGLVTEKRSREINKKYRKRDKATNVLSFAFSKNAGEIVLCPGIIRKEAKNLNRTYRQWLGFLVIHGMLHLEGMRHGSRMEREERKYDQKYFHRNRYRVVHDTGRGRRISKGRKKS</sequence>
<dbReference type="EMBL" id="LCGH01000001">
    <property type="protein sequence ID" value="KKT11793.1"/>
    <property type="molecule type" value="Genomic_DNA"/>
</dbReference>
<dbReference type="Pfam" id="PF02130">
    <property type="entry name" value="YbeY"/>
    <property type="match status" value="1"/>
</dbReference>
<accession>A0A0G1EPS8</accession>
<dbReference type="GO" id="GO:0005737">
    <property type="term" value="C:cytoplasm"/>
    <property type="evidence" value="ECO:0007669"/>
    <property type="project" value="UniProtKB-SubCell"/>
</dbReference>
<feature type="binding site" evidence="7">
    <location>
        <position position="119"/>
    </location>
    <ligand>
        <name>Zn(2+)</name>
        <dbReference type="ChEBI" id="CHEBI:29105"/>
        <note>catalytic</note>
    </ligand>
</feature>
<feature type="binding site" evidence="7">
    <location>
        <position position="109"/>
    </location>
    <ligand>
        <name>Zn(2+)</name>
        <dbReference type="ChEBI" id="CHEBI:29105"/>
        <note>catalytic</note>
    </ligand>
</feature>
<comment type="function">
    <text evidence="7">Single strand-specific metallo-endoribonuclease involved in late-stage 70S ribosome quality control and in maturation of the 3' terminus of the 16S rRNA.</text>
</comment>
<dbReference type="PANTHER" id="PTHR46986">
    <property type="entry name" value="ENDORIBONUCLEASE YBEY, CHLOROPLASTIC"/>
    <property type="match status" value="1"/>
</dbReference>